<gene>
    <name evidence="3" type="primary">LOC129928013</name>
</gene>
<sequence length="308" mass="34442">MAALRALEPSWRCYSHINRNSRGYNCLVYAVEASADIPDVSDKLLGQVIKPDQQCQQFFGNDSFFCRVCINGQCVSDPYAPQIDENCAFGDRPSYSCSLFINDFMGNCYSTLGYRACCDTCNNVSRPVKGCEYGDRIIDCTKDHCLNSQVDCCGMCSYGTPFTPTYSTRRSTRLATTVNPLVLFTSIKDCKPGGQDLRPELCTNFSVCLIQPTQCCHYCSSYYTSETTSTTTTRPLIPSTSPKTKCVLGEPDLSPQLCTSRSICQTQPLMCCKYCSSRDNSASHLSLYTIWIYCFCIAFILYIKTNVY</sequence>
<keyword evidence="1" id="KW-0812">Transmembrane</keyword>
<organism evidence="2 3">
    <name type="scientific">Biomphalaria glabrata</name>
    <name type="common">Bloodfluke planorb</name>
    <name type="synonym">Freshwater snail</name>
    <dbReference type="NCBI Taxonomy" id="6526"/>
    <lineage>
        <taxon>Eukaryota</taxon>
        <taxon>Metazoa</taxon>
        <taxon>Spiralia</taxon>
        <taxon>Lophotrochozoa</taxon>
        <taxon>Mollusca</taxon>
        <taxon>Gastropoda</taxon>
        <taxon>Heterobranchia</taxon>
        <taxon>Euthyneura</taxon>
        <taxon>Panpulmonata</taxon>
        <taxon>Hygrophila</taxon>
        <taxon>Lymnaeoidea</taxon>
        <taxon>Planorbidae</taxon>
        <taxon>Biomphalaria</taxon>
    </lineage>
</organism>
<dbReference type="GeneID" id="129928013"/>
<keyword evidence="2" id="KW-1185">Reference proteome</keyword>
<dbReference type="RefSeq" id="XP_055895815.1">
    <property type="nucleotide sequence ID" value="XM_056039840.1"/>
</dbReference>
<keyword evidence="1" id="KW-1133">Transmembrane helix</keyword>
<dbReference type="Proteomes" id="UP001165740">
    <property type="component" value="Chromosome 9"/>
</dbReference>
<evidence type="ECO:0000256" key="1">
    <source>
        <dbReference type="SAM" id="Phobius"/>
    </source>
</evidence>
<feature type="transmembrane region" description="Helical" evidence="1">
    <location>
        <begin position="285"/>
        <end position="303"/>
    </location>
</feature>
<evidence type="ECO:0000313" key="2">
    <source>
        <dbReference type="Proteomes" id="UP001165740"/>
    </source>
</evidence>
<protein>
    <submittedName>
        <fullName evidence="3">Uncharacterized protein LOC129928013 isoform X3</fullName>
    </submittedName>
</protein>
<keyword evidence="1" id="KW-0472">Membrane</keyword>
<accession>A0A9W3B8Q7</accession>
<dbReference type="AlphaFoldDB" id="A0A9W3B8Q7"/>
<reference evidence="3" key="1">
    <citation type="submission" date="2025-08" db="UniProtKB">
        <authorList>
            <consortium name="RefSeq"/>
        </authorList>
    </citation>
    <scope>IDENTIFICATION</scope>
</reference>
<evidence type="ECO:0000313" key="3">
    <source>
        <dbReference type="RefSeq" id="XP_055895815.1"/>
    </source>
</evidence>
<name>A0A9W3B8Q7_BIOGL</name>
<proteinExistence type="predicted"/>